<evidence type="ECO:0000256" key="4">
    <source>
        <dbReference type="ARBA" id="ARBA00022842"/>
    </source>
</evidence>
<dbReference type="SUPFAM" id="SSF88713">
    <property type="entry name" value="Glycoside hydrolase/deacetylase"/>
    <property type="match status" value="1"/>
</dbReference>
<gene>
    <name evidence="6" type="ORF">ThimaDRAFT_1539</name>
</gene>
<dbReference type="GO" id="GO:0005975">
    <property type="term" value="P:carbohydrate metabolic process"/>
    <property type="evidence" value="ECO:0007669"/>
    <property type="project" value="InterPro"/>
</dbReference>
<organism evidence="6 7">
    <name type="scientific">Thiocapsa marina 5811</name>
    <dbReference type="NCBI Taxonomy" id="768671"/>
    <lineage>
        <taxon>Bacteria</taxon>
        <taxon>Pseudomonadati</taxon>
        <taxon>Pseudomonadota</taxon>
        <taxon>Gammaproteobacteria</taxon>
        <taxon>Chromatiales</taxon>
        <taxon>Chromatiaceae</taxon>
        <taxon>Thiocapsa</taxon>
    </lineage>
</organism>
<dbReference type="GO" id="GO:0046872">
    <property type="term" value="F:metal ion binding"/>
    <property type="evidence" value="ECO:0007669"/>
    <property type="project" value="UniProtKB-KW"/>
</dbReference>
<evidence type="ECO:0000313" key="7">
    <source>
        <dbReference type="Proteomes" id="UP000005459"/>
    </source>
</evidence>
<sequence length="258" mass="27631">MIRARVIINADDLALTDMVTEATLETATRGVLSSTTAMVCVPGAEARLCRVADRLAGRIGCHLQLTGGRPLLDPRDIPSLVGLDGRFPDHRSGLGACHPDEVVREWDAQIARLRGWGIEPTHLDSHHHVHCRRELIPAFAEVASRHGLPGRACGTGEARRLRELGVKTPSDLLMLSGVRPLTTALVMGRLRLALRMAGPGSIVELGCHPGYPQDAALAAISGYVDARVEETQLLCSADLREALETEGIEVVGFAALGI</sequence>
<comment type="cofactor">
    <cofactor evidence="1">
        <name>Mg(2+)</name>
        <dbReference type="ChEBI" id="CHEBI:18420"/>
    </cofactor>
</comment>
<name>F9U9D7_9GAMM</name>
<accession>F9U9D7</accession>
<evidence type="ECO:0000256" key="5">
    <source>
        <dbReference type="ARBA" id="ARBA00023277"/>
    </source>
</evidence>
<dbReference type="PANTHER" id="PTHR31609">
    <property type="entry name" value="YDJC DEACETYLASE FAMILY MEMBER"/>
    <property type="match status" value="1"/>
</dbReference>
<protein>
    <submittedName>
        <fullName evidence="6">YdjC family protein</fullName>
    </submittedName>
</protein>
<evidence type="ECO:0000256" key="2">
    <source>
        <dbReference type="ARBA" id="ARBA00022723"/>
    </source>
</evidence>
<evidence type="ECO:0000256" key="1">
    <source>
        <dbReference type="ARBA" id="ARBA00001946"/>
    </source>
</evidence>
<dbReference type="eggNOG" id="COG3394">
    <property type="taxonomic scope" value="Bacteria"/>
</dbReference>
<keyword evidence="3" id="KW-0378">Hydrolase</keyword>
<keyword evidence="4" id="KW-0460">Magnesium</keyword>
<evidence type="ECO:0000313" key="6">
    <source>
        <dbReference type="EMBL" id="EGV19395.1"/>
    </source>
</evidence>
<dbReference type="OrthoDB" id="9774177at2"/>
<keyword evidence="7" id="KW-1185">Reference proteome</keyword>
<dbReference type="EMBL" id="AFWV01000004">
    <property type="protein sequence ID" value="EGV19395.1"/>
    <property type="molecule type" value="Genomic_DNA"/>
</dbReference>
<dbReference type="PANTHER" id="PTHR31609:SF1">
    <property type="entry name" value="CARBOHYDRATE DEACETYLASE"/>
    <property type="match status" value="1"/>
</dbReference>
<dbReference type="GO" id="GO:0019213">
    <property type="term" value="F:deacetylase activity"/>
    <property type="evidence" value="ECO:0007669"/>
    <property type="project" value="TreeGrafter"/>
</dbReference>
<proteinExistence type="predicted"/>
<dbReference type="InterPro" id="IPR011330">
    <property type="entry name" value="Glyco_hydro/deAcase_b/a-brl"/>
</dbReference>
<dbReference type="InterPro" id="IPR006879">
    <property type="entry name" value="YdjC-like"/>
</dbReference>
<dbReference type="Gene3D" id="3.20.20.370">
    <property type="entry name" value="Glycoside hydrolase/deacetylase"/>
    <property type="match status" value="1"/>
</dbReference>
<reference evidence="6 7" key="1">
    <citation type="submission" date="2011-06" db="EMBL/GenBank/DDBJ databases">
        <title>The draft genome of Thiocapsa marina 5811.</title>
        <authorList>
            <consortium name="US DOE Joint Genome Institute (JGI-PGF)"/>
            <person name="Lucas S."/>
            <person name="Han J."/>
            <person name="Cheng J.-F."/>
            <person name="Goodwin L."/>
            <person name="Pitluck S."/>
            <person name="Peters L."/>
            <person name="Land M.L."/>
            <person name="Hauser L."/>
            <person name="Vogl K."/>
            <person name="Liu Z."/>
            <person name="Imhoff J."/>
            <person name="Thiel V."/>
            <person name="Frigaard N.-U."/>
            <person name="Bryant D."/>
            <person name="Woyke T.J."/>
        </authorList>
    </citation>
    <scope>NUCLEOTIDE SEQUENCE [LARGE SCALE GENOMIC DNA]</scope>
    <source>
        <strain evidence="6 7">5811</strain>
    </source>
</reference>
<dbReference type="Pfam" id="PF04794">
    <property type="entry name" value="YdjC"/>
    <property type="match status" value="1"/>
</dbReference>
<dbReference type="GO" id="GO:0016787">
    <property type="term" value="F:hydrolase activity"/>
    <property type="evidence" value="ECO:0007669"/>
    <property type="project" value="UniProtKB-KW"/>
</dbReference>
<evidence type="ECO:0000256" key="3">
    <source>
        <dbReference type="ARBA" id="ARBA00022801"/>
    </source>
</evidence>
<dbReference type="AlphaFoldDB" id="F9U9D7"/>
<dbReference type="Proteomes" id="UP000005459">
    <property type="component" value="Unassembled WGS sequence"/>
</dbReference>
<dbReference type="RefSeq" id="WP_007192416.1">
    <property type="nucleotide sequence ID" value="NZ_AFWV01000004.1"/>
</dbReference>
<keyword evidence="2" id="KW-0479">Metal-binding</keyword>
<keyword evidence="5" id="KW-0119">Carbohydrate metabolism</keyword>
<dbReference type="STRING" id="768671.ThimaDRAFT_1539"/>